<evidence type="ECO:0000313" key="1">
    <source>
        <dbReference type="EMBL" id="MBX54228.1"/>
    </source>
</evidence>
<reference evidence="1" key="1">
    <citation type="submission" date="2018-02" db="EMBL/GenBank/DDBJ databases">
        <title>Rhizophora mucronata_Transcriptome.</title>
        <authorList>
            <person name="Meera S.P."/>
            <person name="Sreeshan A."/>
            <person name="Augustine A."/>
        </authorList>
    </citation>
    <scope>NUCLEOTIDE SEQUENCE</scope>
    <source>
        <tissue evidence="1">Leaf</tissue>
    </source>
</reference>
<proteinExistence type="predicted"/>
<dbReference type="EMBL" id="GGEC01073744">
    <property type="protein sequence ID" value="MBX54228.1"/>
    <property type="molecule type" value="Transcribed_RNA"/>
</dbReference>
<organism evidence="1">
    <name type="scientific">Rhizophora mucronata</name>
    <name type="common">Asiatic mangrove</name>
    <dbReference type="NCBI Taxonomy" id="61149"/>
    <lineage>
        <taxon>Eukaryota</taxon>
        <taxon>Viridiplantae</taxon>
        <taxon>Streptophyta</taxon>
        <taxon>Embryophyta</taxon>
        <taxon>Tracheophyta</taxon>
        <taxon>Spermatophyta</taxon>
        <taxon>Magnoliopsida</taxon>
        <taxon>eudicotyledons</taxon>
        <taxon>Gunneridae</taxon>
        <taxon>Pentapetalae</taxon>
        <taxon>rosids</taxon>
        <taxon>fabids</taxon>
        <taxon>Malpighiales</taxon>
        <taxon>Rhizophoraceae</taxon>
        <taxon>Rhizophora</taxon>
    </lineage>
</organism>
<sequence>MVPPFHSFFSKGSKQNELLAFDYLKVSEY</sequence>
<dbReference type="AlphaFoldDB" id="A0A2P2PHG2"/>
<name>A0A2P2PHG2_RHIMU</name>
<accession>A0A2P2PHG2</accession>
<protein>
    <submittedName>
        <fullName evidence="1">Uncharacterized protein</fullName>
    </submittedName>
</protein>